<evidence type="ECO:0000256" key="19">
    <source>
        <dbReference type="PROSITE-ProRule" id="PRU10141"/>
    </source>
</evidence>
<keyword evidence="12 20" id="KW-0472">Membrane</keyword>
<evidence type="ECO:0000256" key="18">
    <source>
        <dbReference type="PIRNR" id="PIRNR000641"/>
    </source>
</evidence>
<dbReference type="PANTHER" id="PTHR47976:SF7">
    <property type="entry name" value="RECEPTOR-LIKE SERINE_THREONINE-PROTEIN KINASE"/>
    <property type="match status" value="1"/>
</dbReference>
<keyword evidence="2 18" id="KW-0723">Serine/threonine-protein kinase</keyword>
<proteinExistence type="inferred from homology"/>
<evidence type="ECO:0000256" key="7">
    <source>
        <dbReference type="ARBA" id="ARBA00022734"/>
    </source>
</evidence>
<dbReference type="InterPro" id="IPR001480">
    <property type="entry name" value="Bulb-type_lectin_dom"/>
</dbReference>
<dbReference type="Pfam" id="PF01453">
    <property type="entry name" value="B_lectin"/>
    <property type="match status" value="1"/>
</dbReference>
<dbReference type="Pfam" id="PF00954">
    <property type="entry name" value="S_locus_glycop"/>
    <property type="match status" value="1"/>
</dbReference>
<dbReference type="InterPro" id="IPR000858">
    <property type="entry name" value="S_locus_glycoprot_dom"/>
</dbReference>
<sequence length="827" mass="92447">MQETKEGQTRVETNRSLMAIIIKLLSTFAFVLIVNSQAQTITNESTIISFGSSLTPHGNGQNSSLWLSNSGLYAFGFYKQGDGYSVGIILAGIPQKTVVWTANRDSPPVTSNATLLFTSEGRLVLRTTQGQEYYVMGDSSSQPPASSASMLDSGNFVLYNSSGGIIWQSFEHPTDTLLSTHRLVAGNELVSSVSDSDHSSGIFRLKMQKDGNLVQYPVGTPDEAPYSYFTSWTDGKGANATLVFDVNGYLYLMNSSTGLNMKNISDITNGGGYYDSNKKTIFLMKIDSDGIFRVYSHGSDDHASTGNWSVEWSSSKDKCDPKGLCGLNGFCVSNGDDPELAAACRCLPGFDFVNKADKSSGCKRNVSTEDICGNERMNFTYTMEELPNTVWYDNLYSDLSFLEKEECKQACFKDCNCEAAFYKDGKCTKQRLPLRFGRGLLSDSNIALIKVYTSQLPIEKTNFPKEIEKESTIRREFLIIGVVLVSFGCLMMVISIVLFNKSRFWTYRRLGLHNEVELGDEVSLRPFTYEELEKMTEGFNEEIGRGSFGTVYKGRIPNSQKVVAVKRLGRLLLEEGDAEFQNEMKAIGRTHHKNLVRLLGFCREGQNRLLVYEYMANGSLADMLFTPPGGLDMIPCWDERVRISCGIARGILYLHDECETQMIHCDIKPQNILIDDKRCPKISDFGLATLLKPDQTRTFTGIRGTRGYVAPEWHKKLPVTVKADIYSFGIVLLEIMCRRRNVALDLPEEEAILEEWVQNCFENGELWKLVGDGENVDMSQLERMVKVALWCLQEEPSLRPSMKSVLLMLEGILDVPSPASSNSCYFV</sequence>
<evidence type="ECO:0000259" key="22">
    <source>
        <dbReference type="PROSITE" id="PS50927"/>
    </source>
</evidence>
<dbReference type="Pfam" id="PF00069">
    <property type="entry name" value="Pkinase"/>
    <property type="match status" value="1"/>
</dbReference>
<dbReference type="SUPFAM" id="SSF56112">
    <property type="entry name" value="Protein kinase-like (PK-like)"/>
    <property type="match status" value="1"/>
</dbReference>
<dbReference type="InterPro" id="IPR017441">
    <property type="entry name" value="Protein_kinase_ATP_BS"/>
</dbReference>
<dbReference type="Gene3D" id="2.90.10.10">
    <property type="entry name" value="Bulb-type lectin domain"/>
    <property type="match status" value="2"/>
</dbReference>
<dbReference type="AlphaFoldDB" id="A0AA87ZYR2"/>
<dbReference type="SMART" id="SM00108">
    <property type="entry name" value="B_lectin"/>
    <property type="match status" value="1"/>
</dbReference>
<evidence type="ECO:0000256" key="10">
    <source>
        <dbReference type="ARBA" id="ARBA00022840"/>
    </source>
</evidence>
<evidence type="ECO:0000256" key="14">
    <source>
        <dbReference type="ARBA" id="ARBA00023170"/>
    </source>
</evidence>
<dbReference type="GO" id="GO:0048544">
    <property type="term" value="P:recognition of pollen"/>
    <property type="evidence" value="ECO:0007669"/>
    <property type="project" value="InterPro"/>
</dbReference>
<keyword evidence="14" id="KW-0675">Receptor</keyword>
<keyword evidence="7" id="KW-0430">Lectin</keyword>
<feature type="domain" description="Bulb-type lectin" evidence="22">
    <location>
        <begin position="52"/>
        <end position="171"/>
    </location>
</feature>
<dbReference type="Gene3D" id="3.30.200.20">
    <property type="entry name" value="Phosphorylase Kinase, domain 1"/>
    <property type="match status" value="1"/>
</dbReference>
<dbReference type="FunFam" id="2.90.10.10:FF:000026">
    <property type="entry name" value="Serine/threonine-protein kinase"/>
    <property type="match status" value="1"/>
</dbReference>
<evidence type="ECO:0000313" key="23">
    <source>
        <dbReference type="EMBL" id="GMN42275.1"/>
    </source>
</evidence>
<dbReference type="InterPro" id="IPR036426">
    <property type="entry name" value="Bulb-type_lectin_dom_sf"/>
</dbReference>
<comment type="subcellular location">
    <subcellularLocation>
        <location evidence="1">Membrane</location>
        <topology evidence="1">Single-pass type I membrane protein</topology>
    </subcellularLocation>
</comment>
<dbReference type="PROSITE" id="PS50011">
    <property type="entry name" value="PROTEIN_KINASE_DOM"/>
    <property type="match status" value="1"/>
</dbReference>
<protein>
    <recommendedName>
        <fullName evidence="18">Receptor-like serine/threonine-protein kinase</fullName>
        <ecNumber evidence="18">2.7.11.1</ecNumber>
    </recommendedName>
</protein>
<keyword evidence="24" id="KW-1185">Reference proteome</keyword>
<keyword evidence="5 20" id="KW-0812">Transmembrane</keyword>
<dbReference type="SUPFAM" id="SSF51110">
    <property type="entry name" value="alpha-D-mannose-specific plant lectins"/>
    <property type="match status" value="1"/>
</dbReference>
<feature type="domain" description="Protein kinase" evidence="21">
    <location>
        <begin position="537"/>
        <end position="813"/>
    </location>
</feature>
<evidence type="ECO:0000256" key="6">
    <source>
        <dbReference type="ARBA" id="ARBA00022729"/>
    </source>
</evidence>
<dbReference type="EC" id="2.7.11.1" evidence="18"/>
<keyword evidence="8 18" id="KW-0547">Nucleotide-binding</keyword>
<dbReference type="CDD" id="cd00028">
    <property type="entry name" value="B_lectin"/>
    <property type="match status" value="1"/>
</dbReference>
<dbReference type="FunFam" id="1.10.510.10:FF:000237">
    <property type="entry name" value="G-type lectin S-receptor-like serine/threonine-protein kinase"/>
    <property type="match status" value="1"/>
</dbReference>
<keyword evidence="3" id="KW-0245">EGF-like domain</keyword>
<evidence type="ECO:0000256" key="13">
    <source>
        <dbReference type="ARBA" id="ARBA00023157"/>
    </source>
</evidence>
<reference evidence="23" key="1">
    <citation type="submission" date="2023-07" db="EMBL/GenBank/DDBJ databases">
        <title>draft genome sequence of fig (Ficus carica).</title>
        <authorList>
            <person name="Takahashi T."/>
            <person name="Nishimura K."/>
        </authorList>
    </citation>
    <scope>NUCLEOTIDE SEQUENCE</scope>
</reference>
<feature type="binding site" evidence="19">
    <location>
        <position position="566"/>
    </location>
    <ligand>
        <name>ATP</name>
        <dbReference type="ChEBI" id="CHEBI:30616"/>
    </ligand>
</feature>
<evidence type="ECO:0000256" key="5">
    <source>
        <dbReference type="ARBA" id="ARBA00022692"/>
    </source>
</evidence>
<evidence type="ECO:0000256" key="1">
    <source>
        <dbReference type="ARBA" id="ARBA00004479"/>
    </source>
</evidence>
<gene>
    <name evidence="23" type="ORF">TIFTF001_011479</name>
</gene>
<dbReference type="GO" id="GO:0005524">
    <property type="term" value="F:ATP binding"/>
    <property type="evidence" value="ECO:0007669"/>
    <property type="project" value="UniProtKB-UniRule"/>
</dbReference>
<evidence type="ECO:0000259" key="21">
    <source>
        <dbReference type="PROSITE" id="PS50011"/>
    </source>
</evidence>
<keyword evidence="13" id="KW-1015">Disulfide bond</keyword>
<comment type="caution">
    <text evidence="23">The sequence shown here is derived from an EMBL/GenBank/DDBJ whole genome shotgun (WGS) entry which is preliminary data.</text>
</comment>
<keyword evidence="6" id="KW-0732">Signal</keyword>
<feature type="transmembrane region" description="Helical" evidence="20">
    <location>
        <begin position="16"/>
        <end position="34"/>
    </location>
</feature>
<name>A0AA87ZYR2_FICCA</name>
<dbReference type="InterPro" id="IPR051343">
    <property type="entry name" value="G-type_lectin_kinases/EP1-like"/>
</dbReference>
<keyword evidence="15" id="KW-0325">Glycoprotein</keyword>
<keyword evidence="11 20" id="KW-1133">Transmembrane helix</keyword>
<dbReference type="InterPro" id="IPR024171">
    <property type="entry name" value="SRK-like_kinase"/>
</dbReference>
<dbReference type="Gene3D" id="1.10.510.10">
    <property type="entry name" value="Transferase(Phosphotransferase) domain 1"/>
    <property type="match status" value="1"/>
</dbReference>
<dbReference type="InterPro" id="IPR008271">
    <property type="entry name" value="Ser/Thr_kinase_AS"/>
</dbReference>
<dbReference type="CDD" id="cd14066">
    <property type="entry name" value="STKc_IRAK"/>
    <property type="match status" value="1"/>
</dbReference>
<dbReference type="GO" id="GO:0030246">
    <property type="term" value="F:carbohydrate binding"/>
    <property type="evidence" value="ECO:0007669"/>
    <property type="project" value="UniProtKB-KW"/>
</dbReference>
<dbReference type="GO" id="GO:0004674">
    <property type="term" value="F:protein serine/threonine kinase activity"/>
    <property type="evidence" value="ECO:0007669"/>
    <property type="project" value="UniProtKB-KW"/>
</dbReference>
<keyword evidence="9 18" id="KW-0418">Kinase</keyword>
<feature type="transmembrane region" description="Helical" evidence="20">
    <location>
        <begin position="477"/>
        <end position="499"/>
    </location>
</feature>
<evidence type="ECO:0000256" key="17">
    <source>
        <dbReference type="ARBA" id="ARBA00048679"/>
    </source>
</evidence>
<evidence type="ECO:0000256" key="8">
    <source>
        <dbReference type="ARBA" id="ARBA00022741"/>
    </source>
</evidence>
<evidence type="ECO:0000256" key="12">
    <source>
        <dbReference type="ARBA" id="ARBA00023136"/>
    </source>
</evidence>
<dbReference type="InterPro" id="IPR011009">
    <property type="entry name" value="Kinase-like_dom_sf"/>
</dbReference>
<evidence type="ECO:0000256" key="4">
    <source>
        <dbReference type="ARBA" id="ARBA00022679"/>
    </source>
</evidence>
<evidence type="ECO:0000256" key="11">
    <source>
        <dbReference type="ARBA" id="ARBA00022989"/>
    </source>
</evidence>
<keyword evidence="10 18" id="KW-0067">ATP-binding</keyword>
<dbReference type="FunFam" id="3.30.200.20:FF:000059">
    <property type="entry name" value="S-receptor-like serine/threonine-protein kinase"/>
    <property type="match status" value="1"/>
</dbReference>
<dbReference type="GO" id="GO:0016020">
    <property type="term" value="C:membrane"/>
    <property type="evidence" value="ECO:0007669"/>
    <property type="project" value="UniProtKB-SubCell"/>
</dbReference>
<keyword evidence="4 18" id="KW-0808">Transferase</keyword>
<evidence type="ECO:0000256" key="16">
    <source>
        <dbReference type="ARBA" id="ARBA00047899"/>
    </source>
</evidence>
<comment type="catalytic activity">
    <reaction evidence="17 18">
        <text>L-seryl-[protein] + ATP = O-phospho-L-seryl-[protein] + ADP + H(+)</text>
        <dbReference type="Rhea" id="RHEA:17989"/>
        <dbReference type="Rhea" id="RHEA-COMP:9863"/>
        <dbReference type="Rhea" id="RHEA-COMP:11604"/>
        <dbReference type="ChEBI" id="CHEBI:15378"/>
        <dbReference type="ChEBI" id="CHEBI:29999"/>
        <dbReference type="ChEBI" id="CHEBI:30616"/>
        <dbReference type="ChEBI" id="CHEBI:83421"/>
        <dbReference type="ChEBI" id="CHEBI:456216"/>
        <dbReference type="EC" id="2.7.11.1"/>
    </reaction>
</comment>
<dbReference type="PIRSF" id="PIRSF000641">
    <property type="entry name" value="SRK"/>
    <property type="match status" value="1"/>
</dbReference>
<dbReference type="SMART" id="SM00220">
    <property type="entry name" value="S_TKc"/>
    <property type="match status" value="1"/>
</dbReference>
<dbReference type="PANTHER" id="PTHR47976">
    <property type="entry name" value="G-TYPE LECTIN S-RECEPTOR-LIKE SERINE/THREONINE-PROTEIN KINASE SD2-5"/>
    <property type="match status" value="1"/>
</dbReference>
<accession>A0AA87ZYR2</accession>
<evidence type="ECO:0000256" key="15">
    <source>
        <dbReference type="ARBA" id="ARBA00023180"/>
    </source>
</evidence>
<evidence type="ECO:0000256" key="2">
    <source>
        <dbReference type="ARBA" id="ARBA00022527"/>
    </source>
</evidence>
<dbReference type="PROSITE" id="PS00107">
    <property type="entry name" value="PROTEIN_KINASE_ATP"/>
    <property type="match status" value="1"/>
</dbReference>
<comment type="similarity">
    <text evidence="18">Belongs to the protein kinase superfamily. Ser/Thr protein kinase family.</text>
</comment>
<evidence type="ECO:0000256" key="20">
    <source>
        <dbReference type="SAM" id="Phobius"/>
    </source>
</evidence>
<dbReference type="EMBL" id="BTGU01000014">
    <property type="protein sequence ID" value="GMN42275.1"/>
    <property type="molecule type" value="Genomic_DNA"/>
</dbReference>
<evidence type="ECO:0000313" key="24">
    <source>
        <dbReference type="Proteomes" id="UP001187192"/>
    </source>
</evidence>
<evidence type="ECO:0000256" key="3">
    <source>
        <dbReference type="ARBA" id="ARBA00022536"/>
    </source>
</evidence>
<comment type="catalytic activity">
    <reaction evidence="16 18">
        <text>L-threonyl-[protein] + ATP = O-phospho-L-threonyl-[protein] + ADP + H(+)</text>
        <dbReference type="Rhea" id="RHEA:46608"/>
        <dbReference type="Rhea" id="RHEA-COMP:11060"/>
        <dbReference type="Rhea" id="RHEA-COMP:11605"/>
        <dbReference type="ChEBI" id="CHEBI:15378"/>
        <dbReference type="ChEBI" id="CHEBI:30013"/>
        <dbReference type="ChEBI" id="CHEBI:30616"/>
        <dbReference type="ChEBI" id="CHEBI:61977"/>
        <dbReference type="ChEBI" id="CHEBI:456216"/>
        <dbReference type="EC" id="2.7.11.1"/>
    </reaction>
</comment>
<dbReference type="PROSITE" id="PS50927">
    <property type="entry name" value="BULB_LECTIN"/>
    <property type="match status" value="1"/>
</dbReference>
<dbReference type="Proteomes" id="UP001187192">
    <property type="component" value="Unassembled WGS sequence"/>
</dbReference>
<dbReference type="PROSITE" id="PS00108">
    <property type="entry name" value="PROTEIN_KINASE_ST"/>
    <property type="match status" value="1"/>
</dbReference>
<organism evidence="23 24">
    <name type="scientific">Ficus carica</name>
    <name type="common">Common fig</name>
    <dbReference type="NCBI Taxonomy" id="3494"/>
    <lineage>
        <taxon>Eukaryota</taxon>
        <taxon>Viridiplantae</taxon>
        <taxon>Streptophyta</taxon>
        <taxon>Embryophyta</taxon>
        <taxon>Tracheophyta</taxon>
        <taxon>Spermatophyta</taxon>
        <taxon>Magnoliopsida</taxon>
        <taxon>eudicotyledons</taxon>
        <taxon>Gunneridae</taxon>
        <taxon>Pentapetalae</taxon>
        <taxon>rosids</taxon>
        <taxon>fabids</taxon>
        <taxon>Rosales</taxon>
        <taxon>Moraceae</taxon>
        <taxon>Ficeae</taxon>
        <taxon>Ficus</taxon>
    </lineage>
</organism>
<dbReference type="InterPro" id="IPR000719">
    <property type="entry name" value="Prot_kinase_dom"/>
</dbReference>
<evidence type="ECO:0000256" key="9">
    <source>
        <dbReference type="ARBA" id="ARBA00022777"/>
    </source>
</evidence>